<evidence type="ECO:0000313" key="6">
    <source>
        <dbReference type="Proteomes" id="UP000198362"/>
    </source>
</evidence>
<keyword evidence="6" id="KW-1185">Reference proteome</keyword>
<dbReference type="InterPro" id="IPR036291">
    <property type="entry name" value="NAD(P)-bd_dom_sf"/>
</dbReference>
<dbReference type="Pfam" id="PF13561">
    <property type="entry name" value="adh_short_C2"/>
    <property type="match status" value="1"/>
</dbReference>
<evidence type="ECO:0000256" key="1">
    <source>
        <dbReference type="ARBA" id="ARBA00006484"/>
    </source>
</evidence>
<dbReference type="PROSITE" id="PS00061">
    <property type="entry name" value="ADH_SHORT"/>
    <property type="match status" value="1"/>
</dbReference>
<evidence type="ECO:0000259" key="4">
    <source>
        <dbReference type="SMART" id="SM00822"/>
    </source>
</evidence>
<dbReference type="GO" id="GO:0016616">
    <property type="term" value="F:oxidoreductase activity, acting on the CH-OH group of donors, NAD or NADP as acceptor"/>
    <property type="evidence" value="ECO:0007669"/>
    <property type="project" value="UniProtKB-ARBA"/>
</dbReference>
<gene>
    <name evidence="5" type="ORF">SAMN05421812_108291</name>
</gene>
<dbReference type="CDD" id="cd05233">
    <property type="entry name" value="SDR_c"/>
    <property type="match status" value="1"/>
</dbReference>
<dbReference type="Gene3D" id="3.40.50.720">
    <property type="entry name" value="NAD(P)-binding Rossmann-like Domain"/>
    <property type="match status" value="1"/>
</dbReference>
<protein>
    <submittedName>
        <fullName evidence="5">Glucose 1-dehydrogenase</fullName>
    </submittedName>
</protein>
<feature type="domain" description="Ketoreductase" evidence="4">
    <location>
        <begin position="2"/>
        <end position="217"/>
    </location>
</feature>
<keyword evidence="2" id="KW-0560">Oxidoreductase</keyword>
<dbReference type="PANTHER" id="PTHR42760">
    <property type="entry name" value="SHORT-CHAIN DEHYDROGENASES/REDUCTASES FAMILY MEMBER"/>
    <property type="match status" value="1"/>
</dbReference>
<evidence type="ECO:0000313" key="5">
    <source>
        <dbReference type="EMBL" id="SNT53696.1"/>
    </source>
</evidence>
<comment type="similarity">
    <text evidence="1">Belongs to the short-chain dehydrogenases/reductases (SDR) family.</text>
</comment>
<evidence type="ECO:0000256" key="3">
    <source>
        <dbReference type="SAM" id="MobiDB-lite"/>
    </source>
</evidence>
<dbReference type="SMART" id="SM00822">
    <property type="entry name" value="PKS_KR"/>
    <property type="match status" value="1"/>
</dbReference>
<dbReference type="GO" id="GO:0030497">
    <property type="term" value="P:fatty acid elongation"/>
    <property type="evidence" value="ECO:0007669"/>
    <property type="project" value="TreeGrafter"/>
</dbReference>
<proteinExistence type="inferred from homology"/>
<reference evidence="5 6" key="1">
    <citation type="submission" date="2017-06" db="EMBL/GenBank/DDBJ databases">
        <authorList>
            <person name="Kim H.J."/>
            <person name="Triplett B.A."/>
        </authorList>
    </citation>
    <scope>NUCLEOTIDE SEQUENCE [LARGE SCALE GENOMIC DNA]</scope>
    <source>
        <strain evidence="5 6">CGMCC 4.5593</strain>
    </source>
</reference>
<dbReference type="FunFam" id="3.40.50.720:FF:000084">
    <property type="entry name" value="Short-chain dehydrogenase reductase"/>
    <property type="match status" value="1"/>
</dbReference>
<dbReference type="EMBL" id="FZPH01000008">
    <property type="protein sequence ID" value="SNT53696.1"/>
    <property type="molecule type" value="Genomic_DNA"/>
</dbReference>
<dbReference type="Proteomes" id="UP000198362">
    <property type="component" value="Unassembled WGS sequence"/>
</dbReference>
<dbReference type="AlphaFoldDB" id="A0A239NFJ3"/>
<sequence>MKVTIVTGGSRGIGAATCRRLAAAGHAVMVGYRSDAAAAKTVVDEITAAGGTAHASAVETADPAQVAALFEAAADVLGPVTGLVNNAGVGSRIGAFVDLDDDDLRRVIEVNVVGAIFCAREAARRMTGGGAIVNISSAAATLGAPFEYPHYAASKAALDALTLGLSKELGISGIRVNTVQPGIIYTDFHGTQSGEAGRPDRLGPSSPLGRSGQPDEVAAAIAWLLSDDASYVTGATIRVAGGR</sequence>
<feature type="region of interest" description="Disordered" evidence="3">
    <location>
        <begin position="190"/>
        <end position="213"/>
    </location>
</feature>
<dbReference type="PANTHER" id="PTHR42760:SF40">
    <property type="entry name" value="3-OXOACYL-[ACYL-CARRIER-PROTEIN] REDUCTASE, CHLOROPLASTIC"/>
    <property type="match status" value="1"/>
</dbReference>
<dbReference type="PRINTS" id="PR00080">
    <property type="entry name" value="SDRFAMILY"/>
</dbReference>
<dbReference type="InterPro" id="IPR057326">
    <property type="entry name" value="KR_dom"/>
</dbReference>
<dbReference type="InterPro" id="IPR020904">
    <property type="entry name" value="Sc_DH/Rdtase_CS"/>
</dbReference>
<dbReference type="PRINTS" id="PR00081">
    <property type="entry name" value="GDHRDH"/>
</dbReference>
<accession>A0A239NFJ3</accession>
<name>A0A239NFJ3_9ACTN</name>
<dbReference type="RefSeq" id="WP_218824616.1">
    <property type="nucleotide sequence ID" value="NZ_FZPH01000008.1"/>
</dbReference>
<evidence type="ECO:0000256" key="2">
    <source>
        <dbReference type="ARBA" id="ARBA00023002"/>
    </source>
</evidence>
<organism evidence="5 6">
    <name type="scientific">Asanoa hainanensis</name>
    <dbReference type="NCBI Taxonomy" id="560556"/>
    <lineage>
        <taxon>Bacteria</taxon>
        <taxon>Bacillati</taxon>
        <taxon>Actinomycetota</taxon>
        <taxon>Actinomycetes</taxon>
        <taxon>Micromonosporales</taxon>
        <taxon>Micromonosporaceae</taxon>
        <taxon>Asanoa</taxon>
    </lineage>
</organism>
<dbReference type="SUPFAM" id="SSF51735">
    <property type="entry name" value="NAD(P)-binding Rossmann-fold domains"/>
    <property type="match status" value="1"/>
</dbReference>
<dbReference type="InterPro" id="IPR002347">
    <property type="entry name" value="SDR_fam"/>
</dbReference>